<sequence length="290" mass="32409">METNNISHNKYETVLSKYNTNINNHEIEVAVNTLISKKIEENHTKEIKELIYSCIDLTTLNYTDNDESIIKFVEKINTFENEHPNQKNVATVCVYPNFVQTVKNTLKTDNVSIACVSGNFPSSQTFIEVKVAEIAMAIMEGADEIDTVISIGKFLSGDYDSMCEELQEIKEVCKDRLLKVIIETGALRSASNIKKATILAIYSGADFIKTSTGKIQPAATPEAAFVICETIKEYYKLTGIKIGFKASGGIRNMNDATVYYTIVKETLGKEWLNKGLFRIGTSEIDLLLKQ</sequence>
<dbReference type="SMART" id="SM01133">
    <property type="entry name" value="DeoC"/>
    <property type="match status" value="1"/>
</dbReference>
<comment type="caution">
    <text evidence="9">The sequence shown here is derived from an EMBL/GenBank/DDBJ whole genome shotgun (WGS) entry which is preliminary data.</text>
</comment>
<dbReference type="InterPro" id="IPR013785">
    <property type="entry name" value="Aldolase_TIM"/>
</dbReference>
<dbReference type="GO" id="GO:0009264">
    <property type="term" value="P:deoxyribonucleotide catabolic process"/>
    <property type="evidence" value="ECO:0007669"/>
    <property type="project" value="InterPro"/>
</dbReference>
<dbReference type="GO" id="GO:0004139">
    <property type="term" value="F:deoxyribose-phosphate aldolase activity"/>
    <property type="evidence" value="ECO:0007669"/>
    <property type="project" value="UniProtKB-EC"/>
</dbReference>
<dbReference type="Gene3D" id="3.20.20.70">
    <property type="entry name" value="Aldolase class I"/>
    <property type="match status" value="1"/>
</dbReference>
<evidence type="ECO:0000256" key="5">
    <source>
        <dbReference type="ARBA" id="ARBA00023270"/>
    </source>
</evidence>
<organism evidence="9">
    <name type="scientific">termite gut metagenome</name>
    <dbReference type="NCBI Taxonomy" id="433724"/>
    <lineage>
        <taxon>unclassified sequences</taxon>
        <taxon>metagenomes</taxon>
        <taxon>organismal metagenomes</taxon>
    </lineage>
</organism>
<dbReference type="CDD" id="cd00959">
    <property type="entry name" value="DeoC"/>
    <property type="match status" value="1"/>
</dbReference>
<dbReference type="PIRSF" id="PIRSF001357">
    <property type="entry name" value="DeoC"/>
    <property type="match status" value="1"/>
</dbReference>
<comment type="similarity">
    <text evidence="2">Belongs to the DeoC/FbaB aldolase family. DeoC type 2 subfamily.</text>
</comment>
<gene>
    <name evidence="9" type="ORF">EZS27_009546</name>
</gene>
<protein>
    <recommendedName>
        <fullName evidence="3">deoxyribose-phosphate aldolase</fullName>
        <ecNumber evidence="3">4.1.2.4</ecNumber>
    </recommendedName>
    <alternativeName>
        <fullName evidence="7">2-deoxy-D-ribose 5-phosphate aldolase</fullName>
    </alternativeName>
    <alternativeName>
        <fullName evidence="6">Phosphodeoxyriboaldolase</fullName>
    </alternativeName>
</protein>
<dbReference type="GO" id="GO:0016052">
    <property type="term" value="P:carbohydrate catabolic process"/>
    <property type="evidence" value="ECO:0007669"/>
    <property type="project" value="TreeGrafter"/>
</dbReference>
<evidence type="ECO:0000256" key="1">
    <source>
        <dbReference type="ARBA" id="ARBA00004816"/>
    </source>
</evidence>
<comment type="catalytic activity">
    <reaction evidence="8">
        <text>2-deoxy-D-ribose 5-phosphate = D-glyceraldehyde 3-phosphate + acetaldehyde</text>
        <dbReference type="Rhea" id="RHEA:12821"/>
        <dbReference type="ChEBI" id="CHEBI:15343"/>
        <dbReference type="ChEBI" id="CHEBI:59776"/>
        <dbReference type="ChEBI" id="CHEBI:62877"/>
        <dbReference type="EC" id="4.1.2.4"/>
    </reaction>
</comment>
<evidence type="ECO:0000256" key="7">
    <source>
        <dbReference type="ARBA" id="ARBA00032755"/>
    </source>
</evidence>
<evidence type="ECO:0000313" key="9">
    <source>
        <dbReference type="EMBL" id="KAA6342708.1"/>
    </source>
</evidence>
<dbReference type="EMBL" id="SNRY01000309">
    <property type="protein sequence ID" value="KAA6342708.1"/>
    <property type="molecule type" value="Genomic_DNA"/>
</dbReference>
<name>A0A5J4S9Z0_9ZZZZ</name>
<evidence type="ECO:0000256" key="3">
    <source>
        <dbReference type="ARBA" id="ARBA00012515"/>
    </source>
</evidence>
<evidence type="ECO:0000256" key="2">
    <source>
        <dbReference type="ARBA" id="ARBA00009473"/>
    </source>
</evidence>
<evidence type="ECO:0000256" key="8">
    <source>
        <dbReference type="ARBA" id="ARBA00048791"/>
    </source>
</evidence>
<dbReference type="PANTHER" id="PTHR10889:SF3">
    <property type="entry name" value="DEOXYRIBOSE-PHOSPHATE ALDOLASE"/>
    <property type="match status" value="1"/>
</dbReference>
<dbReference type="PANTHER" id="PTHR10889">
    <property type="entry name" value="DEOXYRIBOSE-PHOSPHATE ALDOLASE"/>
    <property type="match status" value="1"/>
</dbReference>
<keyword evidence="4 9" id="KW-0456">Lyase</keyword>
<accession>A0A5J4S9Z0</accession>
<keyword evidence="5" id="KW-0704">Schiff base</keyword>
<comment type="pathway">
    <text evidence="1">Carbohydrate degradation; 2-deoxy-D-ribose 1-phosphate degradation; D-glyceraldehyde 3-phosphate and acetaldehyde from 2-deoxy-alpha-D-ribose 1-phosphate: step 2/2.</text>
</comment>
<dbReference type="SUPFAM" id="SSF51569">
    <property type="entry name" value="Aldolase"/>
    <property type="match status" value="1"/>
</dbReference>
<dbReference type="InterPro" id="IPR002915">
    <property type="entry name" value="DeoC/FbaB/LacD_aldolase"/>
</dbReference>
<reference evidence="9" key="1">
    <citation type="submission" date="2019-03" db="EMBL/GenBank/DDBJ databases">
        <title>Single cell metagenomics reveals metabolic interactions within the superorganism composed of flagellate Streblomastix strix and complex community of Bacteroidetes bacteria on its surface.</title>
        <authorList>
            <person name="Treitli S.C."/>
            <person name="Kolisko M."/>
            <person name="Husnik F."/>
            <person name="Keeling P."/>
            <person name="Hampl V."/>
        </authorList>
    </citation>
    <scope>NUCLEOTIDE SEQUENCE</scope>
    <source>
        <strain evidence="9">STM</strain>
    </source>
</reference>
<proteinExistence type="inferred from homology"/>
<dbReference type="InterPro" id="IPR011343">
    <property type="entry name" value="DeoC"/>
</dbReference>
<dbReference type="NCBIfam" id="TIGR00126">
    <property type="entry name" value="deoC"/>
    <property type="match status" value="1"/>
</dbReference>
<evidence type="ECO:0000256" key="6">
    <source>
        <dbReference type="ARBA" id="ARBA00031814"/>
    </source>
</evidence>
<dbReference type="GO" id="GO:0005737">
    <property type="term" value="C:cytoplasm"/>
    <property type="evidence" value="ECO:0007669"/>
    <property type="project" value="InterPro"/>
</dbReference>
<dbReference type="EC" id="4.1.2.4" evidence="3"/>
<dbReference type="AlphaFoldDB" id="A0A5J4S9Z0"/>
<evidence type="ECO:0000256" key="4">
    <source>
        <dbReference type="ARBA" id="ARBA00023239"/>
    </source>
</evidence>
<dbReference type="Pfam" id="PF01791">
    <property type="entry name" value="DeoC"/>
    <property type="match status" value="1"/>
</dbReference>